<dbReference type="Pfam" id="PF21716">
    <property type="entry name" value="dnstrm_HI1420"/>
    <property type="match status" value="1"/>
</dbReference>
<gene>
    <name evidence="1" type="ORF">CR152_16330</name>
</gene>
<evidence type="ECO:0000313" key="1">
    <source>
        <dbReference type="EMBL" id="ATQ75925.1"/>
    </source>
</evidence>
<accession>A0A2D2DLT6</accession>
<proteinExistence type="predicted"/>
<dbReference type="Proteomes" id="UP000229897">
    <property type="component" value="Chromosome"/>
</dbReference>
<name>A0A2D2DLT6_9BURK</name>
<evidence type="ECO:0000313" key="2">
    <source>
        <dbReference type="Proteomes" id="UP000229897"/>
    </source>
</evidence>
<keyword evidence="2" id="KW-1185">Reference proteome</keyword>
<dbReference type="InterPro" id="IPR014057">
    <property type="entry name" value="HI1420"/>
</dbReference>
<dbReference type="EMBL" id="CP024608">
    <property type="protein sequence ID" value="ATQ75925.1"/>
    <property type="molecule type" value="Genomic_DNA"/>
</dbReference>
<dbReference type="KEGG" id="mass:CR152_16330"/>
<dbReference type="NCBIfam" id="TIGR02684">
    <property type="entry name" value="dnstrm_HI1420"/>
    <property type="match status" value="1"/>
</dbReference>
<dbReference type="AlphaFoldDB" id="A0A2D2DLT6"/>
<organism evidence="1 2">
    <name type="scientific">Massilia violaceinigra</name>
    <dbReference type="NCBI Taxonomy" id="2045208"/>
    <lineage>
        <taxon>Bacteria</taxon>
        <taxon>Pseudomonadati</taxon>
        <taxon>Pseudomonadota</taxon>
        <taxon>Betaproteobacteria</taxon>
        <taxon>Burkholderiales</taxon>
        <taxon>Oxalobacteraceae</taxon>
        <taxon>Telluria group</taxon>
        <taxon>Massilia</taxon>
    </lineage>
</organism>
<reference evidence="1" key="1">
    <citation type="submission" date="2017-10" db="EMBL/GenBank/DDBJ databases">
        <title>Massilia psychrophilum sp. nov., a novel purple-pigmented bacterium isolated from Tianshan glacier, Xinjiang Municipality, China.</title>
        <authorList>
            <person name="Wang H."/>
        </authorList>
    </citation>
    <scope>NUCLEOTIDE SEQUENCE [LARGE SCALE GENOMIC DNA]</scope>
    <source>
        <strain evidence="1">B2</strain>
    </source>
</reference>
<protein>
    <submittedName>
        <fullName evidence="1">Putative addiction module antidote protein</fullName>
    </submittedName>
</protein>
<sequence>MTQVDSCAVVLSVEWVLDFLLDPSHHRMSRMKTTHTVSSAGDDFDTNAIRAFPRFEPADYLDSEEAIVGFVNIFSEEGDATMLAHALATVARAPGVAEIAQSSASTREGLCTALCAESRPHLDTIMRVMTSLGLRLVVEPINRPVEAEVPGSPPGDQV</sequence>